<name>A0A2S1QWC0_9FLAO</name>
<protein>
    <submittedName>
        <fullName evidence="1">Uncharacterized protein</fullName>
    </submittedName>
</protein>
<dbReference type="AlphaFoldDB" id="A0A2S1QWC0"/>
<keyword evidence="2" id="KW-1185">Reference proteome</keyword>
<dbReference type="Proteomes" id="UP000244929">
    <property type="component" value="Chromosome"/>
</dbReference>
<reference evidence="1 2" key="1">
    <citation type="submission" date="2018-04" db="EMBL/GenBank/DDBJ databases">
        <title>Genome sequencing of Flavobacterium sp. HYN0059.</title>
        <authorList>
            <person name="Yi H."/>
            <person name="Baek C."/>
        </authorList>
    </citation>
    <scope>NUCLEOTIDE SEQUENCE [LARGE SCALE GENOMIC DNA]</scope>
    <source>
        <strain evidence="1 2">HYN0059</strain>
    </source>
</reference>
<evidence type="ECO:0000313" key="2">
    <source>
        <dbReference type="Proteomes" id="UP000244929"/>
    </source>
</evidence>
<dbReference type="RefSeq" id="WP_108777423.1">
    <property type="nucleotide sequence ID" value="NZ_CP029186.1"/>
</dbReference>
<gene>
    <name evidence="1" type="ORF">HYN59_06095</name>
</gene>
<organism evidence="1 2">
    <name type="scientific">Flavobacterium album</name>
    <dbReference type="NCBI Taxonomy" id="2175091"/>
    <lineage>
        <taxon>Bacteria</taxon>
        <taxon>Pseudomonadati</taxon>
        <taxon>Bacteroidota</taxon>
        <taxon>Flavobacteriia</taxon>
        <taxon>Flavobacteriales</taxon>
        <taxon>Flavobacteriaceae</taxon>
        <taxon>Flavobacterium</taxon>
    </lineage>
</organism>
<dbReference type="KEGG" id="falb:HYN59_06095"/>
<proteinExistence type="predicted"/>
<evidence type="ECO:0000313" key="1">
    <source>
        <dbReference type="EMBL" id="AWH84717.1"/>
    </source>
</evidence>
<accession>A0A2S1QWC0</accession>
<dbReference type="EMBL" id="CP029186">
    <property type="protein sequence ID" value="AWH84717.1"/>
    <property type="molecule type" value="Genomic_DNA"/>
</dbReference>
<sequence>MNTTDKPFEIRFYNEEMFDNAMLFMEAAADCLLGEMSSRVMLENHTAEHTVMGSGTPSNTRDVNIGSGFYEVMKQAFAETPADAYLTFIIETKIKTAETPAGQLEATHRVRVKNPMIGTKREDWPEWEDPQFEIPELLYDEAPKWQDDFTISITPQYSEGDMFDFLDETAHFVLTVLSGAAIKKFDVTAKLMHEWREEKLSVEVNPKAKGHEITIDLSANLLDQVKEMGSYSHGEYEKFDYFFEIEITGADDKKHKRKVSVQLPNPYYEGIAAEKDIARDVLAEVFKRKYNEDIAELDIESQEGWWAWRKDGVSFQYGWKDNAIMLYRYLGAEDYDADADEVSEAIDEINEFAAGTAELVYVDNYFVLKYEFSPEELDADDLEKKLDEFEELADSDEVSGFLAAYEGES</sequence>